<feature type="transmembrane region" description="Helical" evidence="2">
    <location>
        <begin position="21"/>
        <end position="42"/>
    </location>
</feature>
<feature type="transmembrane region" description="Helical" evidence="2">
    <location>
        <begin position="95"/>
        <end position="115"/>
    </location>
</feature>
<feature type="transmembrane region" description="Helical" evidence="2">
    <location>
        <begin position="62"/>
        <end position="83"/>
    </location>
</feature>
<keyword evidence="2" id="KW-1133">Transmembrane helix</keyword>
<feature type="transmembrane region" description="Helical" evidence="2">
    <location>
        <begin position="241"/>
        <end position="264"/>
    </location>
</feature>
<keyword evidence="2" id="KW-0472">Membrane</keyword>
<evidence type="ECO:0000256" key="2">
    <source>
        <dbReference type="SAM" id="Phobius"/>
    </source>
</evidence>
<name>A0AAX2J4H4_KINKI</name>
<dbReference type="NCBIfam" id="TIGR01760">
    <property type="entry name" value="tape_meas_TP901"/>
    <property type="match status" value="1"/>
</dbReference>
<evidence type="ECO:0000313" key="3">
    <source>
        <dbReference type="EMBL" id="SQH25197.1"/>
    </source>
</evidence>
<feature type="transmembrane region" description="Helical" evidence="2">
    <location>
        <begin position="152"/>
        <end position="174"/>
    </location>
</feature>
<reference evidence="3 4" key="1">
    <citation type="submission" date="2018-06" db="EMBL/GenBank/DDBJ databases">
        <authorList>
            <consortium name="Pathogen Informatics"/>
            <person name="Doyle S."/>
        </authorList>
    </citation>
    <scope>NUCLEOTIDE SEQUENCE [LARGE SCALE GENOMIC DNA]</scope>
    <source>
        <strain evidence="3 4">NCTC10529</strain>
    </source>
</reference>
<evidence type="ECO:0000313" key="4">
    <source>
        <dbReference type="Proteomes" id="UP000248598"/>
    </source>
</evidence>
<dbReference type="Proteomes" id="UP000248598">
    <property type="component" value="Chromosome 1"/>
</dbReference>
<feature type="transmembrane region" description="Helical" evidence="2">
    <location>
        <begin position="309"/>
        <end position="330"/>
    </location>
</feature>
<protein>
    <submittedName>
        <fullName evidence="3">Phage-related minor tail protein</fullName>
    </submittedName>
</protein>
<dbReference type="EMBL" id="LS483426">
    <property type="protein sequence ID" value="SQH25197.1"/>
    <property type="molecule type" value="Genomic_DNA"/>
</dbReference>
<dbReference type="PANTHER" id="PTHR37813">
    <property type="entry name" value="FELS-2 PROPHAGE PROTEIN"/>
    <property type="match status" value="1"/>
</dbReference>
<dbReference type="InterPro" id="IPR010090">
    <property type="entry name" value="Phage_tape_meas"/>
</dbReference>
<dbReference type="PANTHER" id="PTHR37813:SF1">
    <property type="entry name" value="FELS-2 PROPHAGE PROTEIN"/>
    <property type="match status" value="1"/>
</dbReference>
<accession>A0AAX2J4H4</accession>
<sequence>MNKEYEARAATTANNIQLLKNSLTGLGITVGSILLPAVNRFVVLSTSVVNALTDWAQQHPVLTQAIVGTTAAILAFISGGFVIRVLGNRMMAVLLSVRGGFAALSASITAVRAVMQGGVALSSLEGNLGKVIRAFTTVRTAIMAFSLSSAMAFAPVLLAIAAVAAAAALIYIYWKPIKAFFIGFWDGFKDGIAPIMPLLEMIGAGWKGLFDLAVAFVQPIIAWFRELGLVSDSTAQKAQGFGYYVGAMLGSLFGSVITIGQMIISGWQMIFDGVFSLVSSLCETIKAVWNGGLTGILALIMSWSPLASFVAVFSGLFAWFAGLPATFAAYGGMMIDGLVNGIKSKIGAAVGAVQSLATRIKGAFTSPKSMDIHSPSRVFRSYGGYITEGLALGVNSGAAQPLNRIGQLAGSLKERFAGRMRGFNSDLSARLSANADTLTQARSTAVAQSTANANSAITIHFNPTINAQGGNLQQIETALQMSLREFEELFKRMMADKARRAY</sequence>
<proteinExistence type="predicted"/>
<dbReference type="AlphaFoldDB" id="A0AAX2J4H4"/>
<evidence type="ECO:0000256" key="1">
    <source>
        <dbReference type="ARBA" id="ARBA00022612"/>
    </source>
</evidence>
<keyword evidence="2" id="KW-0812">Transmembrane</keyword>
<keyword evidence="1" id="KW-1188">Viral release from host cell</keyword>
<organism evidence="3 4">
    <name type="scientific">Kingella kingae</name>
    <dbReference type="NCBI Taxonomy" id="504"/>
    <lineage>
        <taxon>Bacteria</taxon>
        <taxon>Pseudomonadati</taxon>
        <taxon>Pseudomonadota</taxon>
        <taxon>Betaproteobacteria</taxon>
        <taxon>Neisseriales</taxon>
        <taxon>Neisseriaceae</taxon>
        <taxon>Kingella</taxon>
    </lineage>
</organism>
<gene>
    <name evidence="3" type="ORF">NCTC10529_01393</name>
</gene>